<organism evidence="1 2">
    <name type="scientific">Rangifer tarandus platyrhynchus</name>
    <name type="common">Svalbard reindeer</name>
    <dbReference type="NCBI Taxonomy" id="3082113"/>
    <lineage>
        <taxon>Eukaryota</taxon>
        <taxon>Metazoa</taxon>
        <taxon>Chordata</taxon>
        <taxon>Craniata</taxon>
        <taxon>Vertebrata</taxon>
        <taxon>Euteleostomi</taxon>
        <taxon>Mammalia</taxon>
        <taxon>Eutheria</taxon>
        <taxon>Laurasiatheria</taxon>
        <taxon>Artiodactyla</taxon>
        <taxon>Ruminantia</taxon>
        <taxon>Pecora</taxon>
        <taxon>Cervidae</taxon>
        <taxon>Odocoileinae</taxon>
        <taxon>Rangifer</taxon>
    </lineage>
</organism>
<reference evidence="1" key="1">
    <citation type="submission" date="2023-05" db="EMBL/GenBank/DDBJ databases">
        <authorList>
            <consortium name="ELIXIR-Norway"/>
        </authorList>
    </citation>
    <scope>NUCLEOTIDE SEQUENCE</scope>
</reference>
<proteinExistence type="predicted"/>
<name>A0ACB0EMT5_RANTA</name>
<evidence type="ECO:0000313" key="2">
    <source>
        <dbReference type="Proteomes" id="UP001162501"/>
    </source>
</evidence>
<protein>
    <submittedName>
        <fullName evidence="1">Uncharacterized protein</fullName>
    </submittedName>
</protein>
<dbReference type="EMBL" id="OX596106">
    <property type="protein sequence ID" value="CAI9701975.1"/>
    <property type="molecule type" value="Genomic_DNA"/>
</dbReference>
<evidence type="ECO:0000313" key="1">
    <source>
        <dbReference type="EMBL" id="CAI9701975.1"/>
    </source>
</evidence>
<gene>
    <name evidence="1" type="ORF">MRATA1EN3_LOCUS13188</name>
</gene>
<accession>A0ACB0EMT5</accession>
<sequence length="221" mass="24113">MLLSSQTPPPAARPRAAPPTAPTRPLPGPGPRAPYPRPWPACGGAWSLQYVKGPVGPLLCPPPEPVNLQATIHVNPQSPGRLAIPACFLPLLPAHAFATFGQWRVLNLTDVSNQEGMQFLSRSTIRYKALRDSDGCIQVSGCPQFSPRWVQAAITKCRKQRDLERTENLFLTILKAGKSKTRDGQIHGDFPLCPHMPQPKPDWLVPATPATMCPVTIIVPF</sequence>
<dbReference type="Proteomes" id="UP001162501">
    <property type="component" value="Chromosome 22"/>
</dbReference>